<sequence>MDKKVRYKLRKVKKRWVTVSVASAVMTLTTLSGGLVKADSNESKSQISNDSNTSVVTANEESNVTTEATSKQEAASSQTNHTVTTSSSSTSVVNPKEVVSNPYTVGETASNGEKLQNQTTTVDKTSEAAANNISKQTTEADTDVIDDSNAANLQILEKLPNVKEIDGKYYYYDNNGKVRTNFTLIADGKILHFDETGAYTDTSIDTVNKDIVTTRSNLYKKYNQVYDRSAQSFEHVDHYLTAESWYRPKYILKDGKTWTQSTEKDFRPLLMTWWPSQETQRQYVNFMNAQLGINKTYDDTSNQLQLNIAAATIQAKIEAKITTLKNTDWLRQTISAFVKTQSAWNSDSEKPFDDHLQNGAVLYDNEGKLTPYANSNYRILNRTPTNQTGKKDPRYTADNTIGGYEFLLANDVDNSNPVVQAEQLNWLHFLMNFGNIYANDPDANFDSIRVDAVDNVDADLLQIAGDYLKAAKGIHKNDKAANDHLSILEAWSDNDTPYLHDDGDNMINMDNRLRLSLLYSLAKPLNQRSGMNPLITNSLVNRTDDNAETAAVPSYSFIRAHDSEVQDLIRDIIKAEINPNVVGYSFTMEEIKKAFEIYNKDLLATEKKYTHYNTALSYALLLTNKSSVPRVYYGDMFTDDGQYMAHKTINYEAIETLLKARIKYVSGGQAMRNQQVGNSEIITSVRYGKGALKATDTGDRTTRTSGVAVIEGNNPSLRLKASDRVVVNMGAAHKNQAYRPLLLTTDNGIKAYHSDQEAAGLVRYTNDRGELIFTAADIKGYANPQVSGYLGVWVPVGAAADQDVRVAASTAPSTDGKSVHQNAALDSRVMFEGFSNFQAFATKKEEYTNVVIAKNVDKFAEWGVTDFEMAPQYVSSTDGSFLDSVIQNGYAFTDRYDLGISKPNKYGTADDLVKAIKALHSKGIKVMADWVPDQMYAFPEKEVVTATRVDKYGTPVAGSQIKNTLYVVDGKSSGKDQQAKYGGAFLEELQAKYPELFARKQISTGVPMDPSVKIKQWSAKYFNGTNILGRGAGYVLKDQATNTYFNISDNKEINFLPKTLLNQDSQVGFSYDGKGYVYYSTSGYQAKNTFISEGDKWYYFDNNGYMVTGAQSINGVNYYFLSNGLQLRDAILKNEDGTYAYYGNDGRRYENGYYQFMSGVWRHFNNGEMSVGLTVIDGQVQYFDEMGYQAKGKFVTTADGKIRYFDKQSGNMYRNRFIENEEGKWLYLGEDGAAVTGSQTINGQHLYFRANGVQVKGEFVTDRHGRISYYDGNSGDQIRNRFVRNAQGQWFYFDNNGYAVTGARTINGQHLYFRANGVQVKGEFVTDRYGRISYYDGNSGDQIRNRFVRNAQGQWFYFDNNGYAVTGARTINGQHLYFRANGVQVKGEFVTDRYGRISYYDGNSGDQIRNRFVRNAQGQWFYFDNNGYAVTGARTINGQHLYFRANGVQVKGEFVTDRYGRISYYDGNSGDQIRNRFVRNAQGQWFYFDNNGYAVTGARTINGQHLYFRANGVQVKGEFVTDRYGRISYYDANSGERVRIN</sequence>
<evidence type="ECO:0000256" key="2">
    <source>
        <dbReference type="ARBA" id="ARBA00003243"/>
    </source>
</evidence>
<dbReference type="InterPro" id="IPR022263">
    <property type="entry name" value="KxYKxGKxW"/>
</dbReference>
<feature type="region of interest" description="Disordered" evidence="12">
    <location>
        <begin position="41"/>
        <end position="139"/>
    </location>
</feature>
<protein>
    <recommendedName>
        <fullName evidence="4">dextransucrase</fullName>
        <ecNumber evidence="4">2.4.1.5</ecNumber>
    </recommendedName>
    <alternativeName>
        <fullName evidence="9">Dextransucrase</fullName>
    </alternativeName>
    <alternativeName>
        <fullName evidence="10">Sucrose 6-glucosyltransferase</fullName>
    </alternativeName>
</protein>
<dbReference type="GO" id="GO:0047849">
    <property type="term" value="F:dextransucrase activity"/>
    <property type="evidence" value="ECO:0007669"/>
    <property type="project" value="UniProtKB-EC"/>
</dbReference>
<evidence type="ECO:0000256" key="6">
    <source>
        <dbReference type="ARBA" id="ARBA00022679"/>
    </source>
</evidence>
<evidence type="ECO:0000313" key="14">
    <source>
        <dbReference type="EMBL" id="QQL47863.1"/>
    </source>
</evidence>
<keyword evidence="5" id="KW-0328">Glycosyltransferase</keyword>
<evidence type="ECO:0000256" key="10">
    <source>
        <dbReference type="ARBA" id="ARBA00032238"/>
    </source>
</evidence>
<evidence type="ECO:0000256" key="9">
    <source>
        <dbReference type="ARBA" id="ARBA00029911"/>
    </source>
</evidence>
<dbReference type="PROSITE" id="PS51170">
    <property type="entry name" value="CW"/>
    <property type="match status" value="1"/>
</dbReference>
<keyword evidence="6" id="KW-0808">Transferase</keyword>
<feature type="compositionally biased region" description="Low complexity" evidence="12">
    <location>
        <begin position="76"/>
        <end position="93"/>
    </location>
</feature>
<evidence type="ECO:0000259" key="13">
    <source>
        <dbReference type="Pfam" id="PF02324"/>
    </source>
</evidence>
<organism evidence="14 15">
    <name type="scientific">Streptococcus mutans</name>
    <dbReference type="NCBI Taxonomy" id="1309"/>
    <lineage>
        <taxon>Bacteria</taxon>
        <taxon>Bacillati</taxon>
        <taxon>Bacillota</taxon>
        <taxon>Bacilli</taxon>
        <taxon>Lactobacillales</taxon>
        <taxon>Streptococcaceae</taxon>
        <taxon>Streptococcus</taxon>
    </lineage>
</organism>
<feature type="compositionally biased region" description="Polar residues" evidence="12">
    <location>
        <begin position="101"/>
        <end position="139"/>
    </location>
</feature>
<dbReference type="GO" id="GO:0009250">
    <property type="term" value="P:glucan biosynthetic process"/>
    <property type="evidence" value="ECO:0007669"/>
    <property type="project" value="InterPro"/>
</dbReference>
<dbReference type="EMBL" id="CP066294">
    <property type="protein sequence ID" value="QQL47863.1"/>
    <property type="molecule type" value="Genomic_DNA"/>
</dbReference>
<dbReference type="EC" id="2.4.1.5" evidence="4"/>
<evidence type="ECO:0000256" key="12">
    <source>
        <dbReference type="SAM" id="MobiDB-lite"/>
    </source>
</evidence>
<dbReference type="Pfam" id="PF02324">
    <property type="entry name" value="Glyco_hydro_70"/>
    <property type="match status" value="1"/>
</dbReference>
<accession>A0AAX1K3Y5</accession>
<dbReference type="NCBIfam" id="TIGR04035">
    <property type="entry name" value="glucan_65_rpt"/>
    <property type="match status" value="7"/>
</dbReference>
<dbReference type="Gene3D" id="2.10.270.10">
    <property type="entry name" value="Cholin Binding"/>
    <property type="match status" value="5"/>
</dbReference>
<evidence type="ECO:0000256" key="8">
    <source>
        <dbReference type="ARBA" id="ARBA00022737"/>
    </source>
</evidence>
<name>A0AAX1K3Y5_STRMG</name>
<keyword evidence="8" id="KW-0677">Repeat</keyword>
<dbReference type="Proteomes" id="UP000595884">
    <property type="component" value="Chromosome"/>
</dbReference>
<gene>
    <name evidence="14" type="ORF">IGS65_003210</name>
</gene>
<dbReference type="SUPFAM" id="SSF51445">
    <property type="entry name" value="(Trans)glycosidases"/>
    <property type="match status" value="2"/>
</dbReference>
<dbReference type="Pfam" id="PF19258">
    <property type="entry name" value="KxYKxGKxW_sig"/>
    <property type="match status" value="1"/>
</dbReference>
<reference evidence="15" key="1">
    <citation type="submission" date="2020-12" db="EMBL/GenBank/DDBJ databases">
        <authorList>
            <person name="Wen Z.T."/>
        </authorList>
    </citation>
    <scope>NUCLEOTIDE SEQUENCE [LARGE SCALE GENOMIC DNA]</scope>
    <source>
        <strain evidence="15">27-3</strain>
    </source>
</reference>
<evidence type="ECO:0000256" key="5">
    <source>
        <dbReference type="ARBA" id="ARBA00022676"/>
    </source>
</evidence>
<dbReference type="NCBIfam" id="TIGR03715">
    <property type="entry name" value="KxYKxGKxW"/>
    <property type="match status" value="1"/>
</dbReference>
<evidence type="ECO:0000256" key="1">
    <source>
        <dbReference type="ARBA" id="ARBA00001152"/>
    </source>
</evidence>
<dbReference type="InterPro" id="IPR003318">
    <property type="entry name" value="Glyco_hydro70cat"/>
</dbReference>
<comment type="catalytic activity">
    <reaction evidence="1">
        <text>[(1-&gt;6)-alpha-D-glucosyl](n) + sucrose = [(1-&gt;6)-alpha-D-glucosyl](n+1) + D-fructose</text>
        <dbReference type="Rhea" id="RHEA:18825"/>
        <dbReference type="Rhea" id="RHEA-COMP:11144"/>
        <dbReference type="Rhea" id="RHEA-COMP:11145"/>
        <dbReference type="ChEBI" id="CHEBI:17992"/>
        <dbReference type="ChEBI" id="CHEBI:18269"/>
        <dbReference type="ChEBI" id="CHEBI:37721"/>
        <dbReference type="EC" id="2.4.1.5"/>
    </reaction>
</comment>
<comment type="function">
    <text evidence="2">Production of extracellular glucans, that are thought to play a key role in the development of the dental plaque because of their ability to adhere to smooth surfaces and mediate the aggregation of bacterial cells and food debris.</text>
</comment>
<evidence type="ECO:0000256" key="7">
    <source>
        <dbReference type="ARBA" id="ARBA00022729"/>
    </source>
</evidence>
<evidence type="ECO:0000256" key="4">
    <source>
        <dbReference type="ARBA" id="ARBA00012592"/>
    </source>
</evidence>
<dbReference type="InterPro" id="IPR017853">
    <property type="entry name" value="GH"/>
</dbReference>
<dbReference type="Pfam" id="PF19127">
    <property type="entry name" value="Choline_bind_3"/>
    <property type="match status" value="7"/>
</dbReference>
<keyword evidence="7" id="KW-0732">Signal</keyword>
<dbReference type="SUPFAM" id="SSF69360">
    <property type="entry name" value="Cell wall binding repeat"/>
    <property type="match status" value="4"/>
</dbReference>
<dbReference type="Gene3D" id="3.20.20.470">
    <property type="entry name" value="Glucansucrase"/>
    <property type="match status" value="1"/>
</dbReference>
<dbReference type="InterPro" id="IPR027636">
    <property type="entry name" value="Glucan-bd_rpt"/>
</dbReference>
<evidence type="ECO:0000256" key="11">
    <source>
        <dbReference type="PROSITE-ProRule" id="PRU00591"/>
    </source>
</evidence>
<evidence type="ECO:0000313" key="15">
    <source>
        <dbReference type="Proteomes" id="UP000595884"/>
    </source>
</evidence>
<dbReference type="Gene3D" id="2.30.30.20">
    <property type="entry name" value="Aspartate carbamoyltransferase regulatory subunit, C-terminal domain"/>
    <property type="match status" value="1"/>
</dbReference>
<proteinExistence type="inferred from homology"/>
<dbReference type="Pfam" id="PF01473">
    <property type="entry name" value="Choline_bind_1"/>
    <property type="match status" value="1"/>
</dbReference>
<comment type="similarity">
    <text evidence="3">Belongs to the glycosyl hydrolase 70 family.</text>
</comment>
<dbReference type="InterPro" id="IPR018337">
    <property type="entry name" value="Cell_wall/Cho-bd_repeat"/>
</dbReference>
<dbReference type="Gene3D" id="2.30.30.420">
    <property type="entry name" value="glucansucrase"/>
    <property type="match status" value="1"/>
</dbReference>
<evidence type="ECO:0000256" key="3">
    <source>
        <dbReference type="ARBA" id="ARBA00009247"/>
    </source>
</evidence>
<feature type="repeat" description="Cell wall-binding" evidence="11">
    <location>
        <begin position="1087"/>
        <end position="1106"/>
    </location>
</feature>
<dbReference type="GO" id="GO:0046527">
    <property type="term" value="F:glucosyltransferase activity"/>
    <property type="evidence" value="ECO:0007669"/>
    <property type="project" value="InterPro"/>
</dbReference>
<feature type="domain" description="Glycoside hydrolase family 70 catalytic" evidence="13">
    <location>
        <begin position="269"/>
        <end position="1074"/>
    </location>
</feature>
<feature type="compositionally biased region" description="Polar residues" evidence="12">
    <location>
        <begin position="43"/>
        <end position="75"/>
    </location>
</feature>